<reference evidence="1 2" key="1">
    <citation type="submission" date="2024-04" db="EMBL/GenBank/DDBJ databases">
        <authorList>
            <person name="Fracassetti M."/>
        </authorList>
    </citation>
    <scope>NUCLEOTIDE SEQUENCE [LARGE SCALE GENOMIC DNA]</scope>
</reference>
<proteinExistence type="predicted"/>
<name>A0AAV2DIK0_9ROSI</name>
<keyword evidence="2" id="KW-1185">Reference proteome</keyword>
<evidence type="ECO:0000313" key="2">
    <source>
        <dbReference type="Proteomes" id="UP001497516"/>
    </source>
</evidence>
<sequence length="90" mass="9933">MSWLTFKSTFGADGGNAFRSDGRYFGCPFRLSESPSFSHHSVPFLGRPAGFKAHQLTRMHRVMIDALLEDRPGPDPVLVRPIGPQIFGAS</sequence>
<dbReference type="EMBL" id="OZ034816">
    <property type="protein sequence ID" value="CAL1373217.1"/>
    <property type="molecule type" value="Genomic_DNA"/>
</dbReference>
<gene>
    <name evidence="1" type="ORF">LTRI10_LOCUS15161</name>
</gene>
<dbReference type="Proteomes" id="UP001497516">
    <property type="component" value="Chromosome 3"/>
</dbReference>
<protein>
    <submittedName>
        <fullName evidence="1">Uncharacterized protein</fullName>
    </submittedName>
</protein>
<accession>A0AAV2DIK0</accession>
<organism evidence="1 2">
    <name type="scientific">Linum trigynum</name>
    <dbReference type="NCBI Taxonomy" id="586398"/>
    <lineage>
        <taxon>Eukaryota</taxon>
        <taxon>Viridiplantae</taxon>
        <taxon>Streptophyta</taxon>
        <taxon>Embryophyta</taxon>
        <taxon>Tracheophyta</taxon>
        <taxon>Spermatophyta</taxon>
        <taxon>Magnoliopsida</taxon>
        <taxon>eudicotyledons</taxon>
        <taxon>Gunneridae</taxon>
        <taxon>Pentapetalae</taxon>
        <taxon>rosids</taxon>
        <taxon>fabids</taxon>
        <taxon>Malpighiales</taxon>
        <taxon>Linaceae</taxon>
        <taxon>Linum</taxon>
    </lineage>
</organism>
<dbReference type="AlphaFoldDB" id="A0AAV2DIK0"/>
<evidence type="ECO:0000313" key="1">
    <source>
        <dbReference type="EMBL" id="CAL1373217.1"/>
    </source>
</evidence>